<feature type="domain" description="Resolvase/invertase-type recombinase catalytic" evidence="8">
    <location>
        <begin position="1"/>
        <end position="135"/>
    </location>
</feature>
<reference evidence="10" key="1">
    <citation type="submission" date="2016-10" db="EMBL/GenBank/DDBJ databases">
        <authorList>
            <person name="Varghese N."/>
            <person name="Submissions S."/>
        </authorList>
    </citation>
    <scope>NUCLEOTIDE SEQUENCE [LARGE SCALE GENOMIC DNA]</scope>
    <source>
        <strain evidence="10">DSM 1565</strain>
    </source>
</reference>
<dbReference type="Pfam" id="PF08279">
    <property type="entry name" value="HTH_11"/>
    <property type="match status" value="1"/>
</dbReference>
<proteinExistence type="inferred from homology"/>
<dbReference type="Pfam" id="PF00239">
    <property type="entry name" value="Resolvase"/>
    <property type="match status" value="1"/>
</dbReference>
<organism evidence="9 10">
    <name type="scientific">Hyphomicrobium facile</name>
    <dbReference type="NCBI Taxonomy" id="51670"/>
    <lineage>
        <taxon>Bacteria</taxon>
        <taxon>Pseudomonadati</taxon>
        <taxon>Pseudomonadota</taxon>
        <taxon>Alphaproteobacteria</taxon>
        <taxon>Hyphomicrobiales</taxon>
        <taxon>Hyphomicrobiaceae</taxon>
        <taxon>Hyphomicrobium</taxon>
    </lineage>
</organism>
<dbReference type="CDD" id="cd03768">
    <property type="entry name" value="SR_ResInv"/>
    <property type="match status" value="1"/>
</dbReference>
<dbReference type="GO" id="GO:0003677">
    <property type="term" value="F:DNA binding"/>
    <property type="evidence" value="ECO:0007669"/>
    <property type="project" value="UniProtKB-KW"/>
</dbReference>
<dbReference type="SUPFAM" id="SSF53041">
    <property type="entry name" value="Resolvase-like"/>
    <property type="match status" value="1"/>
</dbReference>
<evidence type="ECO:0000256" key="3">
    <source>
        <dbReference type="ARBA" id="ARBA00023100"/>
    </source>
</evidence>
<evidence type="ECO:0000256" key="2">
    <source>
        <dbReference type="ARBA" id="ARBA00022908"/>
    </source>
</evidence>
<dbReference type="InterPro" id="IPR006119">
    <property type="entry name" value="Resolv_N"/>
</dbReference>
<evidence type="ECO:0000256" key="6">
    <source>
        <dbReference type="PIRSR" id="PIRSR606118-50"/>
    </source>
</evidence>
<dbReference type="GO" id="GO:0000150">
    <property type="term" value="F:DNA strand exchange activity"/>
    <property type="evidence" value="ECO:0007669"/>
    <property type="project" value="UniProtKB-KW"/>
</dbReference>
<comment type="similarity">
    <text evidence="1">Belongs to the site-specific recombinase resolvase family.</text>
</comment>
<dbReference type="InterPro" id="IPR050639">
    <property type="entry name" value="SSR_resolvase"/>
</dbReference>
<protein>
    <submittedName>
        <fullName evidence="9">Site-specific DNA recombinase</fullName>
    </submittedName>
</protein>
<feature type="active site" description="O-(5'-phospho-DNA)-serine intermediate" evidence="6 7">
    <location>
        <position position="9"/>
    </location>
</feature>
<gene>
    <name evidence="9" type="ORF">SAMN04488557_2210</name>
</gene>
<evidence type="ECO:0000256" key="1">
    <source>
        <dbReference type="ARBA" id="ARBA00009913"/>
    </source>
</evidence>
<dbReference type="InterPro" id="IPR036162">
    <property type="entry name" value="Resolvase-like_N_sf"/>
</dbReference>
<dbReference type="STRING" id="51670.SAMN04488557_2210"/>
<dbReference type="Gene3D" id="3.40.50.1390">
    <property type="entry name" value="Resolvase, N-terminal catalytic domain"/>
    <property type="match status" value="1"/>
</dbReference>
<keyword evidence="3" id="KW-0230">DNA invertase</keyword>
<dbReference type="InterPro" id="IPR013196">
    <property type="entry name" value="HTH_11"/>
</dbReference>
<keyword evidence="4" id="KW-0238">DNA-binding</keyword>
<evidence type="ECO:0000256" key="4">
    <source>
        <dbReference type="ARBA" id="ARBA00023125"/>
    </source>
</evidence>
<dbReference type="PANTHER" id="PTHR30461:SF2">
    <property type="entry name" value="SERINE RECOMBINASE PINE-RELATED"/>
    <property type="match status" value="1"/>
</dbReference>
<keyword evidence="5" id="KW-0233">DNA recombination</keyword>
<dbReference type="EMBL" id="FPCH01000002">
    <property type="protein sequence ID" value="SFV34084.1"/>
    <property type="molecule type" value="Genomic_DNA"/>
</dbReference>
<dbReference type="RefSeq" id="WP_092867721.1">
    <property type="nucleotide sequence ID" value="NZ_FPCH01000002.1"/>
</dbReference>
<dbReference type="AlphaFoldDB" id="A0A1I7NHJ6"/>
<accession>A0A1I7NHJ6</accession>
<sequence length="187" mass="20415">MLIGYARVSTDEQNLDLQIGALQQAGCERIFCDRGYSGALQSRPALDDALKSLLPGSTLVTWKLDRLGRSLSHPISLVSDLEDRGIAFRSISDVIDTSTAGGRLQFHMVGALAEFERALISERTKAGMAAARARGIALGRPSKLTEPQIKSIISDQRPAPLSDIAKRLNVSRSTVRRAISKRRKLFV</sequence>
<keyword evidence="10" id="KW-1185">Reference proteome</keyword>
<dbReference type="FunFam" id="3.40.50.1390:FF:000001">
    <property type="entry name" value="DNA recombinase"/>
    <property type="match status" value="1"/>
</dbReference>
<name>A0A1I7NHJ6_9HYPH</name>
<dbReference type="PROSITE" id="PS00397">
    <property type="entry name" value="RECOMBINASES_1"/>
    <property type="match status" value="1"/>
</dbReference>
<evidence type="ECO:0000313" key="9">
    <source>
        <dbReference type="EMBL" id="SFV34084.1"/>
    </source>
</evidence>
<evidence type="ECO:0000256" key="5">
    <source>
        <dbReference type="ARBA" id="ARBA00023172"/>
    </source>
</evidence>
<dbReference type="Proteomes" id="UP000199423">
    <property type="component" value="Unassembled WGS sequence"/>
</dbReference>
<dbReference type="Gene3D" id="1.10.10.10">
    <property type="entry name" value="Winged helix-like DNA-binding domain superfamily/Winged helix DNA-binding domain"/>
    <property type="match status" value="1"/>
</dbReference>
<evidence type="ECO:0000259" key="8">
    <source>
        <dbReference type="PROSITE" id="PS51736"/>
    </source>
</evidence>
<dbReference type="PANTHER" id="PTHR30461">
    <property type="entry name" value="DNA-INVERTASE FROM LAMBDOID PROPHAGE"/>
    <property type="match status" value="1"/>
</dbReference>
<dbReference type="OrthoDB" id="9800103at2"/>
<evidence type="ECO:0000313" key="10">
    <source>
        <dbReference type="Proteomes" id="UP000199423"/>
    </source>
</evidence>
<keyword evidence="2" id="KW-0229">DNA integration</keyword>
<dbReference type="PROSITE" id="PS51736">
    <property type="entry name" value="RECOMBINASES_3"/>
    <property type="match status" value="1"/>
</dbReference>
<dbReference type="SMART" id="SM00857">
    <property type="entry name" value="Resolvase"/>
    <property type="match status" value="1"/>
</dbReference>
<evidence type="ECO:0000256" key="7">
    <source>
        <dbReference type="PROSITE-ProRule" id="PRU10137"/>
    </source>
</evidence>
<dbReference type="InterPro" id="IPR006118">
    <property type="entry name" value="Recombinase_CS"/>
</dbReference>
<dbReference type="InterPro" id="IPR036388">
    <property type="entry name" value="WH-like_DNA-bd_sf"/>
</dbReference>
<dbReference type="GO" id="GO:0015074">
    <property type="term" value="P:DNA integration"/>
    <property type="evidence" value="ECO:0007669"/>
    <property type="project" value="UniProtKB-KW"/>
</dbReference>